<sequence length="132" mass="13686">MLDDGGNEDSASVLEDAAAPPFGFLGSPLDVAFASSRVGSTELLEVIRLAEQGHREVHTETVSMDEVIATYARLATGDVIGRAEMVPWQAGAALKPNFAGCMSATSSTGGTGPCKTGLQPGGWRFLPSFDIA</sequence>
<dbReference type="KEGG" id="psul:AU252_01115"/>
<dbReference type="AlphaFoldDB" id="A0A0U3PZZ4"/>
<proteinExistence type="predicted"/>
<dbReference type="EMBL" id="CP013747">
    <property type="protein sequence ID" value="ALV39934.1"/>
    <property type="molecule type" value="Genomic_DNA"/>
</dbReference>
<evidence type="ECO:0000313" key="1">
    <source>
        <dbReference type="EMBL" id="ALV39934.1"/>
    </source>
</evidence>
<evidence type="ECO:0000313" key="2">
    <source>
        <dbReference type="Proteomes" id="UP000065151"/>
    </source>
</evidence>
<gene>
    <name evidence="1" type="ORF">AU252_01115</name>
</gene>
<name>A0A0U3PZZ4_9MICC</name>
<accession>A0A0U3PZZ4</accession>
<dbReference type="RefSeq" id="WP_058929150.1">
    <property type="nucleotide sequence ID" value="NZ_CP013747.1"/>
</dbReference>
<reference evidence="1 2" key="1">
    <citation type="submission" date="2015-12" db="EMBL/GenBank/DDBJ databases">
        <authorList>
            <person name="Shamseldin A."/>
            <person name="Moawad H."/>
            <person name="Abd El-Rahim W.M."/>
            <person name="Sadowsky M.J."/>
        </authorList>
    </citation>
    <scope>NUCLEOTIDE SEQUENCE [LARGE SCALE GENOMIC DNA]</scope>
    <source>
        <strain evidence="1 2">Ar51</strain>
    </source>
</reference>
<dbReference type="STRING" id="121292.AU252_01115"/>
<organism evidence="1">
    <name type="scientific">Pseudarthrobacter sulfonivorans</name>
    <dbReference type="NCBI Taxonomy" id="121292"/>
    <lineage>
        <taxon>Bacteria</taxon>
        <taxon>Bacillati</taxon>
        <taxon>Actinomycetota</taxon>
        <taxon>Actinomycetes</taxon>
        <taxon>Micrococcales</taxon>
        <taxon>Micrococcaceae</taxon>
        <taxon>Pseudarthrobacter</taxon>
    </lineage>
</organism>
<protein>
    <submittedName>
        <fullName evidence="1">Uncharacterized protein</fullName>
    </submittedName>
</protein>
<dbReference type="Proteomes" id="UP000065151">
    <property type="component" value="Chromosome"/>
</dbReference>